<feature type="domain" description="M23ase beta-sheet core" evidence="1">
    <location>
        <begin position="94"/>
        <end position="166"/>
    </location>
</feature>
<dbReference type="Pfam" id="PF01551">
    <property type="entry name" value="Peptidase_M23"/>
    <property type="match status" value="1"/>
</dbReference>
<evidence type="ECO:0000313" key="2">
    <source>
        <dbReference type="EMBL" id="CUS06167.1"/>
    </source>
</evidence>
<dbReference type="GO" id="GO:0004222">
    <property type="term" value="F:metalloendopeptidase activity"/>
    <property type="evidence" value="ECO:0007669"/>
    <property type="project" value="TreeGrafter"/>
</dbReference>
<dbReference type="SUPFAM" id="SSF51261">
    <property type="entry name" value="Duplicated hybrid motif"/>
    <property type="match status" value="1"/>
</dbReference>
<dbReference type="InterPro" id="IPR016047">
    <property type="entry name" value="M23ase_b-sheet_dom"/>
</dbReference>
<dbReference type="Gene3D" id="2.70.70.10">
    <property type="entry name" value="Glucose Permease (Domain IIA)"/>
    <property type="match status" value="1"/>
</dbReference>
<evidence type="ECO:0000313" key="3">
    <source>
        <dbReference type="Proteomes" id="UP000215027"/>
    </source>
</evidence>
<evidence type="ECO:0000259" key="1">
    <source>
        <dbReference type="Pfam" id="PF01551"/>
    </source>
</evidence>
<accession>A0A161JZH3</accession>
<dbReference type="InterPro" id="IPR050570">
    <property type="entry name" value="Cell_wall_metabolism_enzyme"/>
</dbReference>
<dbReference type="InterPro" id="IPR011055">
    <property type="entry name" value="Dup_hybrid_motif"/>
</dbReference>
<dbReference type="RefSeq" id="WP_157913363.1">
    <property type="nucleotide sequence ID" value="NZ_LN890656.1"/>
</dbReference>
<protein>
    <recommendedName>
        <fullName evidence="1">M23ase beta-sheet core domain-containing protein</fullName>
    </recommendedName>
</protein>
<proteinExistence type="predicted"/>
<dbReference type="AlphaFoldDB" id="A0A161JZH3"/>
<name>A0A161JZH3_9CHLR</name>
<organism evidence="2 3">
    <name type="scientific">Candidatus Promineifilum breve</name>
    <dbReference type="NCBI Taxonomy" id="1806508"/>
    <lineage>
        <taxon>Bacteria</taxon>
        <taxon>Bacillati</taxon>
        <taxon>Chloroflexota</taxon>
        <taxon>Ardenticatenia</taxon>
        <taxon>Candidatus Promineifilales</taxon>
        <taxon>Candidatus Promineifilaceae</taxon>
        <taxon>Candidatus Promineifilum</taxon>
    </lineage>
</organism>
<dbReference type="PANTHER" id="PTHR21666">
    <property type="entry name" value="PEPTIDASE-RELATED"/>
    <property type="match status" value="1"/>
</dbReference>
<dbReference type="CDD" id="cd12797">
    <property type="entry name" value="M23_peptidase"/>
    <property type="match status" value="1"/>
</dbReference>
<gene>
    <name evidence="2" type="ORF">CFX0092_B0633</name>
</gene>
<keyword evidence="3" id="KW-1185">Reference proteome</keyword>
<dbReference type="Proteomes" id="UP000215027">
    <property type="component" value="Chromosome II"/>
</dbReference>
<dbReference type="KEGG" id="pbf:CFX0092_B0633"/>
<reference evidence="2" key="1">
    <citation type="submission" date="2016-01" db="EMBL/GenBank/DDBJ databases">
        <authorList>
            <person name="Mcilroy J.S."/>
            <person name="Karst M S."/>
            <person name="Albertsen M."/>
        </authorList>
    </citation>
    <scope>NUCLEOTIDE SEQUENCE</scope>
    <source>
        <strain evidence="2">Cfx-K</strain>
    </source>
</reference>
<dbReference type="EMBL" id="LN890656">
    <property type="protein sequence ID" value="CUS06167.1"/>
    <property type="molecule type" value="Genomic_DNA"/>
</dbReference>
<dbReference type="OrthoDB" id="166793at2"/>
<dbReference type="PANTHER" id="PTHR21666:SF291">
    <property type="entry name" value="STAGE II SPORULATION PROTEIN Q"/>
    <property type="match status" value="1"/>
</dbReference>
<sequence>MRIRIDAMTLVGAALLLLFAANIVRGWAGEGTPELAPKNELGTPVANMTPLPGDVPAITPPPGGPESDPAYHLEIAVPYDNYFLTQGVHGQSYGHLAIDIAAGNGATIKSIINGIVTSTGYDQWGNTYIQIENDNFIVLYLHGRYSLVVGDKVRAGQPIGTESNIGYTLDWAGNLCAGRDCGYHTHLNVFDKRVGGNIDPLSLIPGSYP</sequence>